<gene>
    <name evidence="2" type="ORF">SDC9_170585</name>
</gene>
<dbReference type="EMBL" id="VSSQ01071636">
    <property type="protein sequence ID" value="MPN23197.1"/>
    <property type="molecule type" value="Genomic_DNA"/>
</dbReference>
<evidence type="ECO:0000256" key="1">
    <source>
        <dbReference type="SAM" id="MobiDB-lite"/>
    </source>
</evidence>
<accession>A0A645G8G9</accession>
<feature type="compositionally biased region" description="Basic and acidic residues" evidence="1">
    <location>
        <begin position="1"/>
        <end position="24"/>
    </location>
</feature>
<protein>
    <submittedName>
        <fullName evidence="2">Uncharacterized protein</fullName>
    </submittedName>
</protein>
<sequence>MAKGIEMTHGEHRSLRQHRIDKTGSRRRPAAVMGHDDRRACQPRRIPCQQCPFASALDVTDQQQHTLSRQQGRQMRLAIGPLQRPGPADTQDTGLVIIASCHHPARIRRKDLETYTVPLPMHFIGAKADWQFSRQPLSYPHAGGHLPRQHLANRY</sequence>
<comment type="caution">
    <text evidence="2">The sequence shown here is derived from an EMBL/GenBank/DDBJ whole genome shotgun (WGS) entry which is preliminary data.</text>
</comment>
<evidence type="ECO:0000313" key="2">
    <source>
        <dbReference type="EMBL" id="MPN23197.1"/>
    </source>
</evidence>
<organism evidence="2">
    <name type="scientific">bioreactor metagenome</name>
    <dbReference type="NCBI Taxonomy" id="1076179"/>
    <lineage>
        <taxon>unclassified sequences</taxon>
        <taxon>metagenomes</taxon>
        <taxon>ecological metagenomes</taxon>
    </lineage>
</organism>
<reference evidence="2" key="1">
    <citation type="submission" date="2019-08" db="EMBL/GenBank/DDBJ databases">
        <authorList>
            <person name="Kucharzyk K."/>
            <person name="Murdoch R.W."/>
            <person name="Higgins S."/>
            <person name="Loffler F."/>
        </authorList>
    </citation>
    <scope>NUCLEOTIDE SEQUENCE</scope>
</reference>
<feature type="region of interest" description="Disordered" evidence="1">
    <location>
        <begin position="1"/>
        <end position="38"/>
    </location>
</feature>
<dbReference type="AlphaFoldDB" id="A0A645G8G9"/>
<name>A0A645G8G9_9ZZZZ</name>
<proteinExistence type="predicted"/>